<organism evidence="6 7">
    <name type="scientific">Cercophora samala</name>
    <dbReference type="NCBI Taxonomy" id="330535"/>
    <lineage>
        <taxon>Eukaryota</taxon>
        <taxon>Fungi</taxon>
        <taxon>Dikarya</taxon>
        <taxon>Ascomycota</taxon>
        <taxon>Pezizomycotina</taxon>
        <taxon>Sordariomycetes</taxon>
        <taxon>Sordariomycetidae</taxon>
        <taxon>Sordariales</taxon>
        <taxon>Lasiosphaeriaceae</taxon>
        <taxon>Cercophora</taxon>
    </lineage>
</organism>
<dbReference type="EMBL" id="JAULSY010000119">
    <property type="protein sequence ID" value="KAK0664573.1"/>
    <property type="molecule type" value="Genomic_DNA"/>
</dbReference>
<feature type="transmembrane region" description="Helical" evidence="5">
    <location>
        <begin position="348"/>
        <end position="370"/>
    </location>
</feature>
<dbReference type="GO" id="GO:0005886">
    <property type="term" value="C:plasma membrane"/>
    <property type="evidence" value="ECO:0007669"/>
    <property type="project" value="TreeGrafter"/>
</dbReference>
<dbReference type="PANTHER" id="PTHR23501">
    <property type="entry name" value="MAJOR FACILITATOR SUPERFAMILY"/>
    <property type="match status" value="1"/>
</dbReference>
<evidence type="ECO:0000256" key="3">
    <source>
        <dbReference type="ARBA" id="ARBA00022989"/>
    </source>
</evidence>
<proteinExistence type="predicted"/>
<gene>
    <name evidence="6" type="ORF">QBC41DRAFT_380336</name>
</gene>
<keyword evidence="4 5" id="KW-0472">Membrane</keyword>
<dbReference type="SUPFAM" id="SSF103473">
    <property type="entry name" value="MFS general substrate transporter"/>
    <property type="match status" value="1"/>
</dbReference>
<dbReference type="GO" id="GO:0022857">
    <property type="term" value="F:transmembrane transporter activity"/>
    <property type="evidence" value="ECO:0007669"/>
    <property type="project" value="InterPro"/>
</dbReference>
<dbReference type="PANTHER" id="PTHR23501:SF198">
    <property type="entry name" value="AZOLE RESISTANCE PROTEIN 1-RELATED"/>
    <property type="match status" value="1"/>
</dbReference>
<evidence type="ECO:0000313" key="7">
    <source>
        <dbReference type="Proteomes" id="UP001174997"/>
    </source>
</evidence>
<keyword evidence="3 5" id="KW-1133">Transmembrane helix</keyword>
<feature type="transmembrane region" description="Helical" evidence="5">
    <location>
        <begin position="567"/>
        <end position="589"/>
    </location>
</feature>
<reference evidence="6" key="1">
    <citation type="submission" date="2023-06" db="EMBL/GenBank/DDBJ databases">
        <title>Genome-scale phylogeny and comparative genomics of the fungal order Sordariales.</title>
        <authorList>
            <consortium name="Lawrence Berkeley National Laboratory"/>
            <person name="Hensen N."/>
            <person name="Bonometti L."/>
            <person name="Westerberg I."/>
            <person name="Brannstrom I.O."/>
            <person name="Guillou S."/>
            <person name="Cros-Aarteil S."/>
            <person name="Calhoun S."/>
            <person name="Haridas S."/>
            <person name="Kuo A."/>
            <person name="Mondo S."/>
            <person name="Pangilinan J."/>
            <person name="Riley R."/>
            <person name="Labutti K."/>
            <person name="Andreopoulos B."/>
            <person name="Lipzen A."/>
            <person name="Chen C."/>
            <person name="Yanf M."/>
            <person name="Daum C."/>
            <person name="Ng V."/>
            <person name="Clum A."/>
            <person name="Steindorff A."/>
            <person name="Ohm R."/>
            <person name="Martin F."/>
            <person name="Silar P."/>
            <person name="Natvig D."/>
            <person name="Lalanne C."/>
            <person name="Gautier V."/>
            <person name="Ament-Velasquez S.L."/>
            <person name="Kruys A."/>
            <person name="Hutchinson M.I."/>
            <person name="Powell A.J."/>
            <person name="Barry K."/>
            <person name="Miller A.N."/>
            <person name="Grigoriev I.V."/>
            <person name="Debuchy R."/>
            <person name="Gladieux P."/>
            <person name="Thoren M.H."/>
            <person name="Johannesson H."/>
        </authorList>
    </citation>
    <scope>NUCLEOTIDE SEQUENCE</scope>
    <source>
        <strain evidence="6">CBS 307.81</strain>
    </source>
</reference>
<keyword evidence="2 5" id="KW-0812">Transmembrane</keyword>
<sequence length="619" mass="67795">MCRKRAAAIPAVMTPTFLRYPNQHPRCGNNTQELCRHGQWTLRSWGYHPRSRARDLSRTSICKRRHPTPSANMISIYLHRLRLGLALVSVTLSFFCCSMDRAFMGTVLPDITDQFNSLTDMGLYGTGYFVMFGCSQLLWAKLYQFCPTKMVYLAAAQILHYGCYICAVATNSPKFFGGRLCVGLGCGGIHAGMIPVISSILPLAARPNFIPYYNAGLYGIAAILGPVFAGGLTTKDYWRPSFFINEAMNTFGFLGAMLFLDRTGKKAPSPAWLKALSLMDVFDALCRCTAILLFSAWLESTGTVATWSSFRAMFNLAVASGWFLTCGKRLLIVNDLQESRARFFRGRSIAFGSLYVFFLSGSVSVLQYYFPLWLQTVKARTSSESGRSMLPLALATSLSLACSTFVVGHKQRPPLSIFMILGSAIVLIGSALATLFTPWTTETQWIVPQVVIGLGIGLELSLDPNTVAQATLDSADMLGGTVAMMFSQGLGAAVALPIAHNLFMTHLSKLWKAECPGLLLEVSEVDGTTIGEEFSILLSRQGAKGVLRLFLDTGDLFCKLVYRYNAALINAFLVAVFFAATAVFCSVGVDWRGFGSKRSQVKDSEKQACEVEKGIHVGV</sequence>
<evidence type="ECO:0000256" key="4">
    <source>
        <dbReference type="ARBA" id="ARBA00023136"/>
    </source>
</evidence>
<name>A0AA40D7L3_9PEZI</name>
<comment type="caution">
    <text evidence="6">The sequence shown here is derived from an EMBL/GenBank/DDBJ whole genome shotgun (WGS) entry which is preliminary data.</text>
</comment>
<dbReference type="InterPro" id="IPR036259">
    <property type="entry name" value="MFS_trans_sf"/>
</dbReference>
<feature type="transmembrane region" description="Helical" evidence="5">
    <location>
        <begin position="241"/>
        <end position="260"/>
    </location>
</feature>
<comment type="subcellular location">
    <subcellularLocation>
        <location evidence="1">Membrane</location>
        <topology evidence="1">Multi-pass membrane protein</topology>
    </subcellularLocation>
</comment>
<dbReference type="Gene3D" id="1.20.1250.20">
    <property type="entry name" value="MFS general substrate transporter like domains"/>
    <property type="match status" value="2"/>
</dbReference>
<evidence type="ECO:0000256" key="1">
    <source>
        <dbReference type="ARBA" id="ARBA00004141"/>
    </source>
</evidence>
<feature type="transmembrane region" description="Helical" evidence="5">
    <location>
        <begin position="415"/>
        <end position="439"/>
    </location>
</feature>
<dbReference type="AlphaFoldDB" id="A0AA40D7L3"/>
<evidence type="ECO:0000313" key="6">
    <source>
        <dbReference type="EMBL" id="KAK0664573.1"/>
    </source>
</evidence>
<evidence type="ECO:0000256" key="2">
    <source>
        <dbReference type="ARBA" id="ARBA00022692"/>
    </source>
</evidence>
<evidence type="ECO:0000256" key="5">
    <source>
        <dbReference type="SAM" id="Phobius"/>
    </source>
</evidence>
<feature type="transmembrane region" description="Helical" evidence="5">
    <location>
        <begin position="150"/>
        <end position="170"/>
    </location>
</feature>
<feature type="transmembrane region" description="Helical" evidence="5">
    <location>
        <begin position="482"/>
        <end position="503"/>
    </location>
</feature>
<keyword evidence="7" id="KW-1185">Reference proteome</keyword>
<dbReference type="Proteomes" id="UP001174997">
    <property type="component" value="Unassembled WGS sequence"/>
</dbReference>
<accession>A0AA40D7L3</accession>
<feature type="transmembrane region" description="Helical" evidence="5">
    <location>
        <begin position="123"/>
        <end position="143"/>
    </location>
</feature>
<feature type="transmembrane region" description="Helical" evidence="5">
    <location>
        <begin position="176"/>
        <end position="197"/>
    </location>
</feature>
<protein>
    <submittedName>
        <fullName evidence="6">Major facilitator superfamily domain-containing protein</fullName>
    </submittedName>
</protein>
<feature type="transmembrane region" description="Helical" evidence="5">
    <location>
        <begin position="83"/>
        <end position="103"/>
    </location>
</feature>
<dbReference type="InterPro" id="IPR011701">
    <property type="entry name" value="MFS"/>
</dbReference>
<feature type="transmembrane region" description="Helical" evidence="5">
    <location>
        <begin position="209"/>
        <end position="229"/>
    </location>
</feature>
<dbReference type="Pfam" id="PF07690">
    <property type="entry name" value="MFS_1"/>
    <property type="match status" value="1"/>
</dbReference>
<feature type="transmembrane region" description="Helical" evidence="5">
    <location>
        <begin position="390"/>
        <end position="408"/>
    </location>
</feature>